<evidence type="ECO:0000256" key="6">
    <source>
        <dbReference type="ARBA" id="ARBA00022840"/>
    </source>
</evidence>
<dbReference type="RefSeq" id="WP_099323655.1">
    <property type="nucleotide sequence ID" value="NZ_CP049055.1"/>
</dbReference>
<proteinExistence type="inferred from homology"/>
<reference evidence="11" key="2">
    <citation type="submission" date="2006-01" db="EMBL/GenBank/DDBJ databases">
        <authorList>
            <person name="Genoscope"/>
        </authorList>
    </citation>
    <scope>NUCLEOTIDE SEQUENCE</scope>
</reference>
<dbReference type="AlphaFoldDB" id="Q1Q393"/>
<evidence type="ECO:0000256" key="1">
    <source>
        <dbReference type="ARBA" id="ARBA00004202"/>
    </source>
</evidence>
<name>Q1Q393_KUEST</name>
<dbReference type="PANTHER" id="PTHR43553:SF24">
    <property type="entry name" value="ENERGY-COUPLING FACTOR TRANSPORTER ATP-BINDING PROTEIN ECFA1"/>
    <property type="match status" value="1"/>
</dbReference>
<reference evidence="11" key="1">
    <citation type="journal article" date="2006" name="Nature">
        <title>Deciphering the evolution and metabolism of an anammox bacterium from a community genome.</title>
        <authorList>
            <person name="Strous M."/>
            <person name="Pelletier E."/>
            <person name="Mangenot S."/>
            <person name="Rattei T."/>
            <person name="Lehner A."/>
            <person name="Taylor M.W."/>
            <person name="Horn M."/>
            <person name="Daims H."/>
            <person name="Bartol-Mavel D."/>
            <person name="Wincker P."/>
            <person name="Barbe V."/>
            <person name="Fonknechten N."/>
            <person name="Vallenet D."/>
            <person name="Segurens B."/>
            <person name="Schenowitz-Truong C."/>
            <person name="Medigue C."/>
            <person name="Collingro A."/>
            <person name="Snel B."/>
            <person name="Dutilh B.E."/>
            <person name="OpDenCamp H.J.M."/>
            <person name="vanDerDrift C."/>
            <person name="Cirpus I."/>
            <person name="vanDePas-Schoonen K.T."/>
            <person name="Harhangi H.R."/>
            <person name="vanNiftrik L."/>
            <person name="Schmid M."/>
            <person name="Keltjens J."/>
            <person name="vanDeVossenberg J."/>
            <person name="Kartal B."/>
            <person name="Meier H."/>
            <person name="Frishman D."/>
            <person name="Huynen M.A."/>
            <person name="Mewes H."/>
            <person name="Weissenbach J."/>
            <person name="Jetten M.S.M."/>
            <person name="Wagner M."/>
            <person name="LePaslier D."/>
        </authorList>
    </citation>
    <scope>NUCLEOTIDE SEQUENCE</scope>
</reference>
<gene>
    <name evidence="11" type="primary">cbiO</name>
    <name evidence="12" type="synonym">ecfA</name>
    <name evidence="12" type="ORF">KsCSTR_21950</name>
    <name evidence="13" type="ORF">KSMBR1_0202</name>
    <name evidence="11" type="ORF">kuste3711</name>
</gene>
<dbReference type="CDD" id="cd03225">
    <property type="entry name" value="ABC_cobalt_CbiO_domain1"/>
    <property type="match status" value="1"/>
</dbReference>
<protein>
    <recommendedName>
        <fullName evidence="9">ABC transporter ATP-binding protein</fullName>
    </recommendedName>
</protein>
<dbReference type="GO" id="GO:0006824">
    <property type="term" value="P:cobalt ion transport"/>
    <property type="evidence" value="ECO:0007669"/>
    <property type="project" value="InterPro"/>
</dbReference>
<dbReference type="Proteomes" id="UP000221734">
    <property type="component" value="Chromosome Kuenenia_stuttgartiensis_MBR1"/>
</dbReference>
<keyword evidence="4 9" id="KW-1003">Cell membrane</keyword>
<dbReference type="PROSITE" id="PS50893">
    <property type="entry name" value="ABC_TRANSPORTER_2"/>
    <property type="match status" value="1"/>
</dbReference>
<organism evidence="11">
    <name type="scientific">Kuenenia stuttgartiensis</name>
    <dbReference type="NCBI Taxonomy" id="174633"/>
    <lineage>
        <taxon>Bacteria</taxon>
        <taxon>Pseudomonadati</taxon>
        <taxon>Planctomycetota</taxon>
        <taxon>Candidatus Brocadiia</taxon>
        <taxon>Candidatus Brocadiales</taxon>
        <taxon>Candidatus Brocadiaceae</taxon>
        <taxon>Candidatus Kuenenia</taxon>
    </lineage>
</organism>
<dbReference type="Gene3D" id="3.40.50.300">
    <property type="entry name" value="P-loop containing nucleotide triphosphate hydrolases"/>
    <property type="match status" value="1"/>
</dbReference>
<comment type="subcellular location">
    <subcellularLocation>
        <location evidence="1 9">Cell membrane</location>
        <topology evidence="1 9">Peripheral membrane protein</topology>
    </subcellularLocation>
</comment>
<dbReference type="NCBIfam" id="TIGR01166">
    <property type="entry name" value="cbiO"/>
    <property type="match status" value="1"/>
</dbReference>
<dbReference type="GO" id="GO:0016887">
    <property type="term" value="F:ATP hydrolysis activity"/>
    <property type="evidence" value="ECO:0007669"/>
    <property type="project" value="InterPro"/>
</dbReference>
<dbReference type="OrthoDB" id="9804199at2"/>
<dbReference type="FunFam" id="3.40.50.300:FF:000224">
    <property type="entry name" value="Energy-coupling factor transporter ATP-binding protein EcfA"/>
    <property type="match status" value="1"/>
</dbReference>
<dbReference type="InterPro" id="IPR003439">
    <property type="entry name" value="ABC_transporter-like_ATP-bd"/>
</dbReference>
<dbReference type="EMBL" id="CT573071">
    <property type="protein sequence ID" value="CAJ74474.1"/>
    <property type="molecule type" value="Genomic_DNA"/>
</dbReference>
<keyword evidence="6 9" id="KW-0067">ATP-binding</keyword>
<dbReference type="InterPro" id="IPR005876">
    <property type="entry name" value="Co_trans_ATP-bd"/>
</dbReference>
<dbReference type="Pfam" id="PF00005">
    <property type="entry name" value="ABC_tran"/>
    <property type="match status" value="1"/>
</dbReference>
<evidence type="ECO:0000313" key="14">
    <source>
        <dbReference type="Proteomes" id="UP000221734"/>
    </source>
</evidence>
<keyword evidence="7" id="KW-1278">Translocase</keyword>
<dbReference type="PROSITE" id="PS00211">
    <property type="entry name" value="ABC_TRANSPORTER_1"/>
    <property type="match status" value="1"/>
</dbReference>
<evidence type="ECO:0000256" key="5">
    <source>
        <dbReference type="ARBA" id="ARBA00022741"/>
    </source>
</evidence>
<dbReference type="GO" id="GO:0042626">
    <property type="term" value="F:ATPase-coupled transmembrane transporter activity"/>
    <property type="evidence" value="ECO:0007669"/>
    <property type="project" value="TreeGrafter"/>
</dbReference>
<evidence type="ECO:0000256" key="2">
    <source>
        <dbReference type="ARBA" id="ARBA00005417"/>
    </source>
</evidence>
<reference evidence="13" key="3">
    <citation type="submission" date="2017-10" db="EMBL/GenBank/DDBJ databases">
        <authorList>
            <person name="Banno H."/>
            <person name="Chua N.-H."/>
        </authorList>
    </citation>
    <scope>NUCLEOTIDE SEQUENCE [LARGE SCALE GENOMIC DNA]</scope>
    <source>
        <strain evidence="13">Kuenenia_mbr1_ru-nijmegen</strain>
    </source>
</reference>
<feature type="domain" description="ABC transporter" evidence="10">
    <location>
        <begin position="4"/>
        <end position="238"/>
    </location>
</feature>
<reference evidence="14" key="4">
    <citation type="submission" date="2017-10" db="EMBL/GenBank/DDBJ databases">
        <authorList>
            <person name="Frank J."/>
        </authorList>
    </citation>
    <scope>NUCLEOTIDE SEQUENCE [LARGE SCALE GENOMIC DNA]</scope>
</reference>
<evidence type="ECO:0000256" key="7">
    <source>
        <dbReference type="ARBA" id="ARBA00022967"/>
    </source>
</evidence>
<dbReference type="GO" id="GO:0043190">
    <property type="term" value="C:ATP-binding cassette (ABC) transporter complex"/>
    <property type="evidence" value="ECO:0007669"/>
    <property type="project" value="TreeGrafter"/>
</dbReference>
<keyword evidence="8 9" id="KW-0472">Membrane</keyword>
<dbReference type="Proteomes" id="UP000501926">
    <property type="component" value="Chromosome"/>
</dbReference>
<keyword evidence="12" id="KW-0378">Hydrolase</keyword>
<evidence type="ECO:0000256" key="4">
    <source>
        <dbReference type="ARBA" id="ARBA00022475"/>
    </source>
</evidence>
<dbReference type="KEGG" id="kst:KSMBR1_0202"/>
<keyword evidence="5 9" id="KW-0547">Nucleotide-binding</keyword>
<dbReference type="InterPro" id="IPR050095">
    <property type="entry name" value="ECF_ABC_transporter_ATP-bd"/>
</dbReference>
<dbReference type="SMART" id="SM00382">
    <property type="entry name" value="AAA"/>
    <property type="match status" value="1"/>
</dbReference>
<sequence length="291" mass="32542">MVILQAKNIRYKYSDGTLALGGVCLDIEKGAFWAILGPNGSGKTTLLKHFNGLLKIQEGEVLLDGRPLRKYPSREIVQRVGIVFQDPNDQLFAQTVREDVAFGPMNLGLSKEEIERRVEEALMLVNMRHCADKFVGYLSYGQKKRICIAGVLAMRPEILLLDEPTSGLDPAGVTQLMRLLQRLNHECGITIIMATNVVDVVPVYMSRMAVMYEGNIVCEGTPENVFSKTEKLEKMYLELPQIAQLMRLLRDKDYISMANLPLTIGEARKFLVQKLNGSHTAKSAALNISEE</sequence>
<dbReference type="GO" id="GO:0005524">
    <property type="term" value="F:ATP binding"/>
    <property type="evidence" value="ECO:0007669"/>
    <property type="project" value="UniProtKB-UniRule"/>
</dbReference>
<evidence type="ECO:0000313" key="12">
    <source>
        <dbReference type="EMBL" id="QII11574.1"/>
    </source>
</evidence>
<comment type="similarity">
    <text evidence="2 9">Belongs to the ABC transporter superfamily.</text>
</comment>
<dbReference type="EMBL" id="LT934425">
    <property type="protein sequence ID" value="SOH02719.1"/>
    <property type="molecule type" value="Genomic_DNA"/>
</dbReference>
<accession>Q1Q393</accession>
<evidence type="ECO:0000259" key="10">
    <source>
        <dbReference type="PROSITE" id="PS50893"/>
    </source>
</evidence>
<evidence type="ECO:0000256" key="8">
    <source>
        <dbReference type="ARBA" id="ARBA00023136"/>
    </source>
</evidence>
<reference evidence="12 15" key="5">
    <citation type="submission" date="2020-02" db="EMBL/GenBank/DDBJ databases">
        <title>Newly sequenced genome of strain CSTR1 showed variability in Candidatus Kuenenia stuttgartiensis genomes.</title>
        <authorList>
            <person name="Ding C."/>
            <person name="Adrian L."/>
        </authorList>
    </citation>
    <scope>NUCLEOTIDE SEQUENCE [LARGE SCALE GENOMIC DNA]</scope>
    <source>
        <strain evidence="12 15">CSTR1</strain>
    </source>
</reference>
<keyword evidence="14" id="KW-1185">Reference proteome</keyword>
<comment type="function">
    <text evidence="9">Part of an ABC transporter complex. Responsible for energy coupling to the transport system.</text>
</comment>
<dbReference type="InterPro" id="IPR003593">
    <property type="entry name" value="AAA+_ATPase"/>
</dbReference>
<evidence type="ECO:0000313" key="11">
    <source>
        <dbReference type="EMBL" id="CAJ74474.1"/>
    </source>
</evidence>
<dbReference type="SUPFAM" id="SSF52540">
    <property type="entry name" value="P-loop containing nucleoside triphosphate hydrolases"/>
    <property type="match status" value="1"/>
</dbReference>
<keyword evidence="3 9" id="KW-0813">Transport</keyword>
<dbReference type="InterPro" id="IPR015856">
    <property type="entry name" value="ABC_transpr_CbiO/EcfA_su"/>
</dbReference>
<dbReference type="EMBL" id="CP049055">
    <property type="protein sequence ID" value="QII11574.1"/>
    <property type="molecule type" value="Genomic_DNA"/>
</dbReference>
<dbReference type="InterPro" id="IPR017871">
    <property type="entry name" value="ABC_transporter-like_CS"/>
</dbReference>
<evidence type="ECO:0000256" key="9">
    <source>
        <dbReference type="RuleBase" id="RU364103"/>
    </source>
</evidence>
<evidence type="ECO:0000256" key="3">
    <source>
        <dbReference type="ARBA" id="ARBA00022448"/>
    </source>
</evidence>
<dbReference type="PANTHER" id="PTHR43553">
    <property type="entry name" value="HEAVY METAL TRANSPORTER"/>
    <property type="match status" value="1"/>
</dbReference>
<dbReference type="InterPro" id="IPR027417">
    <property type="entry name" value="P-loop_NTPase"/>
</dbReference>
<evidence type="ECO:0000313" key="13">
    <source>
        <dbReference type="EMBL" id="SOH02719.1"/>
    </source>
</evidence>
<evidence type="ECO:0000313" key="15">
    <source>
        <dbReference type="Proteomes" id="UP000501926"/>
    </source>
</evidence>